<dbReference type="Proteomes" id="UP000197781">
    <property type="component" value="Chromosome"/>
</dbReference>
<sequence length="192" mass="21430">MGKLFTELRPEHLFFIQQQRMFFVGSAPIDADGHVNLSPKGYDVFRILSPSEVAYLDLTGSGNETSAHLQENGRITIMFMAFEGAPLILRLYGKGTVILPGMSRWDELVKQFELLPGARQIITVNVHAVKTSCGFGVPFYSYTKDRDTLQKWAKTKDEQGLLAYQQEKNAVSMDGLPTPLGERLLSGMDPKS</sequence>
<dbReference type="KEGG" id="bfm:BP422_15010"/>
<evidence type="ECO:0000313" key="2">
    <source>
        <dbReference type="EMBL" id="ASJ54766.1"/>
    </source>
</evidence>
<dbReference type="Pfam" id="PF01243">
    <property type="entry name" value="PNPOx_N"/>
    <property type="match status" value="1"/>
</dbReference>
<dbReference type="PANTHER" id="PTHR39336">
    <property type="entry name" value="PYRIDOXAMINE PHOSPHATE OXIDASE FAMILY PROTEIN (AFU_ORTHOLOGUE AFUA_6G11440)"/>
    <property type="match status" value="1"/>
</dbReference>
<accession>A0A220MI67</accession>
<evidence type="ECO:0000313" key="3">
    <source>
        <dbReference type="Proteomes" id="UP000197781"/>
    </source>
</evidence>
<gene>
    <name evidence="2" type="ORF">BP422_15010</name>
</gene>
<dbReference type="RefSeq" id="WP_088908476.1">
    <property type="nucleotide sequence ID" value="NZ_CP018145.1"/>
</dbReference>
<dbReference type="Gene3D" id="2.30.110.10">
    <property type="entry name" value="Electron Transport, Fmn-binding Protein, Chain A"/>
    <property type="match status" value="1"/>
</dbReference>
<protein>
    <submittedName>
        <fullName evidence="2">Pyridoxamine 5'-phosphate oxidase</fullName>
    </submittedName>
</protein>
<dbReference type="InterPro" id="IPR012349">
    <property type="entry name" value="Split_barrel_FMN-bd"/>
</dbReference>
<name>A0A220MI67_9BACL</name>
<organism evidence="2 3">
    <name type="scientific">Brevibacillus formosus</name>
    <dbReference type="NCBI Taxonomy" id="54913"/>
    <lineage>
        <taxon>Bacteria</taxon>
        <taxon>Bacillati</taxon>
        <taxon>Bacillota</taxon>
        <taxon>Bacilli</taxon>
        <taxon>Bacillales</taxon>
        <taxon>Paenibacillaceae</taxon>
        <taxon>Brevibacillus</taxon>
    </lineage>
</organism>
<dbReference type="AlphaFoldDB" id="A0A220MI67"/>
<dbReference type="InterPro" id="IPR011576">
    <property type="entry name" value="Pyridox_Oxase_N"/>
</dbReference>
<feature type="domain" description="Pyridoxamine 5'-phosphate oxidase N-terminal" evidence="1">
    <location>
        <begin position="9"/>
        <end position="133"/>
    </location>
</feature>
<dbReference type="SUPFAM" id="SSF50475">
    <property type="entry name" value="FMN-binding split barrel"/>
    <property type="match status" value="1"/>
</dbReference>
<dbReference type="PANTHER" id="PTHR39336:SF1">
    <property type="entry name" value="PYRIDOXAMINE PHOSPHATE OXIDASE FAMILY PROTEIN (AFU_ORTHOLOGUE AFUA_6G11440)"/>
    <property type="match status" value="1"/>
</dbReference>
<evidence type="ECO:0000259" key="1">
    <source>
        <dbReference type="Pfam" id="PF01243"/>
    </source>
</evidence>
<reference evidence="2 3" key="1">
    <citation type="submission" date="2016-11" db="EMBL/GenBank/DDBJ databases">
        <authorList>
            <person name="Jaros S."/>
            <person name="Januszkiewicz K."/>
            <person name="Wedrychowicz H."/>
        </authorList>
    </citation>
    <scope>NUCLEOTIDE SEQUENCE [LARGE SCALE GENOMIC DNA]</scope>
    <source>
        <strain evidence="2 3">NF2</strain>
    </source>
</reference>
<proteinExistence type="predicted"/>
<dbReference type="EMBL" id="CP018145">
    <property type="protein sequence ID" value="ASJ54766.1"/>
    <property type="molecule type" value="Genomic_DNA"/>
</dbReference>